<evidence type="ECO:0000259" key="1">
    <source>
        <dbReference type="Pfam" id="PF08386"/>
    </source>
</evidence>
<dbReference type="AlphaFoldDB" id="A0A6G1JUF4"/>
<proteinExistence type="predicted"/>
<reference evidence="2" key="1">
    <citation type="journal article" date="2020" name="Stud. Mycol.">
        <title>101 Dothideomycetes genomes: a test case for predicting lifestyles and emergence of pathogens.</title>
        <authorList>
            <person name="Haridas S."/>
            <person name="Albert R."/>
            <person name="Binder M."/>
            <person name="Bloem J."/>
            <person name="Labutti K."/>
            <person name="Salamov A."/>
            <person name="Andreopoulos B."/>
            <person name="Baker S."/>
            <person name="Barry K."/>
            <person name="Bills G."/>
            <person name="Bluhm B."/>
            <person name="Cannon C."/>
            <person name="Castanera R."/>
            <person name="Culley D."/>
            <person name="Daum C."/>
            <person name="Ezra D."/>
            <person name="Gonzalez J."/>
            <person name="Henrissat B."/>
            <person name="Kuo A."/>
            <person name="Liang C."/>
            <person name="Lipzen A."/>
            <person name="Lutzoni F."/>
            <person name="Magnuson J."/>
            <person name="Mondo S."/>
            <person name="Nolan M."/>
            <person name="Ohm R."/>
            <person name="Pangilinan J."/>
            <person name="Park H.-J."/>
            <person name="Ramirez L."/>
            <person name="Alfaro M."/>
            <person name="Sun H."/>
            <person name="Tritt A."/>
            <person name="Yoshinaga Y."/>
            <person name="Zwiers L.-H."/>
            <person name="Turgeon B."/>
            <person name="Goodwin S."/>
            <person name="Spatafora J."/>
            <person name="Crous P."/>
            <person name="Grigoriev I."/>
        </authorList>
    </citation>
    <scope>NUCLEOTIDE SEQUENCE</scope>
    <source>
        <strain evidence="2">CBS 279.74</strain>
    </source>
</reference>
<name>A0A6G1JUF4_9PLEO</name>
<feature type="domain" description="Peptidase S33 tripeptidyl aminopeptidase-like C-terminal" evidence="1">
    <location>
        <begin position="156"/>
        <end position="253"/>
    </location>
</feature>
<dbReference type="EMBL" id="MU005783">
    <property type="protein sequence ID" value="KAF2704168.1"/>
    <property type="molecule type" value="Genomic_DNA"/>
</dbReference>
<protein>
    <recommendedName>
        <fullName evidence="1">Peptidase S33 tripeptidyl aminopeptidase-like C-terminal domain-containing protein</fullName>
    </recommendedName>
</protein>
<dbReference type="Pfam" id="PF08386">
    <property type="entry name" value="Abhydrolase_4"/>
    <property type="match status" value="1"/>
</dbReference>
<dbReference type="OrthoDB" id="425534at2759"/>
<organism evidence="2 3">
    <name type="scientific">Pleomassaria siparia CBS 279.74</name>
    <dbReference type="NCBI Taxonomy" id="1314801"/>
    <lineage>
        <taxon>Eukaryota</taxon>
        <taxon>Fungi</taxon>
        <taxon>Dikarya</taxon>
        <taxon>Ascomycota</taxon>
        <taxon>Pezizomycotina</taxon>
        <taxon>Dothideomycetes</taxon>
        <taxon>Pleosporomycetidae</taxon>
        <taxon>Pleosporales</taxon>
        <taxon>Pleomassariaceae</taxon>
        <taxon>Pleomassaria</taxon>
    </lineage>
</organism>
<keyword evidence="3" id="KW-1185">Reference proteome</keyword>
<sequence>MVLDGVLQHSQAESSNILVESTVAWVATNDASPLKGQDVEKLWYDILKNTTDTPMPAPDCSGRCHKDVTEDEIRLNAQGFLLSPQTLARTQFANALLQASQGDVTLLSTSLPEIYTWSLYVGLAIGCQDWALRTSSFEDFQAKIRIGEVFAPLNKGASQSWSLQASCIGWPAPLANPPAKLKVQTKDPILMVSVIRDPSTSYTWAVGMLEEIENHVLLTRNGDGHTSWGFGGVTTDAINHFLVTTEPPAPGTVLDS</sequence>
<dbReference type="InterPro" id="IPR013595">
    <property type="entry name" value="Pept_S33_TAP-like_C"/>
</dbReference>
<accession>A0A6G1JUF4</accession>
<evidence type="ECO:0000313" key="3">
    <source>
        <dbReference type="Proteomes" id="UP000799428"/>
    </source>
</evidence>
<evidence type="ECO:0000313" key="2">
    <source>
        <dbReference type="EMBL" id="KAF2704168.1"/>
    </source>
</evidence>
<dbReference type="Proteomes" id="UP000799428">
    <property type="component" value="Unassembled WGS sequence"/>
</dbReference>
<gene>
    <name evidence="2" type="ORF">K504DRAFT_494932</name>
</gene>